<reference evidence="1 2" key="2">
    <citation type="submission" date="2018-11" db="EMBL/GenBank/DDBJ databases">
        <authorList>
            <consortium name="Pathogen Informatics"/>
        </authorList>
    </citation>
    <scope>NUCLEOTIDE SEQUENCE [LARGE SCALE GENOMIC DNA]</scope>
</reference>
<reference evidence="3" key="1">
    <citation type="submission" date="2017-02" db="UniProtKB">
        <authorList>
            <consortium name="WormBaseParasite"/>
        </authorList>
    </citation>
    <scope>IDENTIFICATION</scope>
</reference>
<dbReference type="Proteomes" id="UP000276776">
    <property type="component" value="Unassembled WGS sequence"/>
</dbReference>
<dbReference type="OrthoDB" id="6158176at2759"/>
<keyword evidence="2" id="KW-1185">Reference proteome</keyword>
<proteinExistence type="predicted"/>
<evidence type="ECO:0000313" key="2">
    <source>
        <dbReference type="Proteomes" id="UP000276776"/>
    </source>
</evidence>
<accession>A0A0N5DCC6</accession>
<sequence>MNGAGTISGATDVAAPSATSSENFLQPFAIPSSSTKFQSFDASAISSSLTLNLLPLSDYATADILANCARQAQQLKQTRHTRRLAPR</sequence>
<organism evidence="3">
    <name type="scientific">Thelazia callipaeda</name>
    <name type="common">Oriental eyeworm</name>
    <name type="synonym">Parasitic nematode</name>
    <dbReference type="NCBI Taxonomy" id="103827"/>
    <lineage>
        <taxon>Eukaryota</taxon>
        <taxon>Metazoa</taxon>
        <taxon>Ecdysozoa</taxon>
        <taxon>Nematoda</taxon>
        <taxon>Chromadorea</taxon>
        <taxon>Rhabditida</taxon>
        <taxon>Spirurina</taxon>
        <taxon>Spiruromorpha</taxon>
        <taxon>Thelazioidea</taxon>
        <taxon>Thelaziidae</taxon>
        <taxon>Thelazia</taxon>
    </lineage>
</organism>
<evidence type="ECO:0000313" key="1">
    <source>
        <dbReference type="EMBL" id="VDN08545.1"/>
    </source>
</evidence>
<evidence type="ECO:0000313" key="3">
    <source>
        <dbReference type="WBParaSite" id="TCLT_0001084601-mRNA-1"/>
    </source>
</evidence>
<protein>
    <submittedName>
        <fullName evidence="3">OAR domain-containing protein</fullName>
    </submittedName>
</protein>
<dbReference type="AlphaFoldDB" id="A0A0N5DCC6"/>
<dbReference type="WBParaSite" id="TCLT_0001084601-mRNA-1">
    <property type="protein sequence ID" value="TCLT_0001084601-mRNA-1"/>
    <property type="gene ID" value="TCLT_0001084601"/>
</dbReference>
<dbReference type="EMBL" id="UYYF01005413">
    <property type="protein sequence ID" value="VDN08545.1"/>
    <property type="molecule type" value="Genomic_DNA"/>
</dbReference>
<name>A0A0N5DCC6_THECL</name>
<gene>
    <name evidence="1" type="ORF">TCLT_LOCUS10827</name>
</gene>